<accession>A0A7S0HXT2</accession>
<dbReference type="GO" id="GO:0006367">
    <property type="term" value="P:transcription initiation at RNA polymerase II promoter"/>
    <property type="evidence" value="ECO:0007669"/>
    <property type="project" value="InterPro"/>
</dbReference>
<dbReference type="Gene3D" id="1.10.287.100">
    <property type="match status" value="1"/>
</dbReference>
<dbReference type="GO" id="GO:0005672">
    <property type="term" value="C:transcription factor TFIIA complex"/>
    <property type="evidence" value="ECO:0007669"/>
    <property type="project" value="InterPro"/>
</dbReference>
<evidence type="ECO:0000313" key="6">
    <source>
        <dbReference type="EMBL" id="CAD8505011.1"/>
    </source>
</evidence>
<reference evidence="6" key="1">
    <citation type="submission" date="2021-01" db="EMBL/GenBank/DDBJ databases">
        <authorList>
            <person name="Corre E."/>
            <person name="Pelletier E."/>
            <person name="Niang G."/>
            <person name="Scheremetjew M."/>
            <person name="Finn R."/>
            <person name="Kale V."/>
            <person name="Holt S."/>
            <person name="Cochrane G."/>
            <person name="Meng A."/>
            <person name="Brown T."/>
            <person name="Cohen L."/>
        </authorList>
    </citation>
    <scope>NUCLEOTIDE SEQUENCE</scope>
    <source>
        <strain evidence="6">CCMP325</strain>
    </source>
</reference>
<dbReference type="InterPro" id="IPR016024">
    <property type="entry name" value="ARM-type_fold"/>
</dbReference>
<protein>
    <submittedName>
        <fullName evidence="6">Uncharacterized protein</fullName>
    </submittedName>
</protein>
<comment type="similarity">
    <text evidence="2">Belongs to the TFIIA subunit 1 family.</text>
</comment>
<dbReference type="SUPFAM" id="SSF50784">
    <property type="entry name" value="Transcription factor IIA (TFIIA), beta-barrel domain"/>
    <property type="match status" value="1"/>
</dbReference>
<dbReference type="InterPro" id="IPR009088">
    <property type="entry name" value="TFIIA_b-brl"/>
</dbReference>
<dbReference type="Pfam" id="PF03153">
    <property type="entry name" value="TFIIA"/>
    <property type="match status" value="1"/>
</dbReference>
<feature type="region of interest" description="Disordered" evidence="5">
    <location>
        <begin position="112"/>
        <end position="195"/>
    </location>
</feature>
<dbReference type="InterPro" id="IPR004855">
    <property type="entry name" value="TFIIA_asu/bsu"/>
</dbReference>
<name>A0A7S0HXT2_9CRYP</name>
<evidence type="ECO:0000256" key="5">
    <source>
        <dbReference type="SAM" id="MobiDB-lite"/>
    </source>
</evidence>
<evidence type="ECO:0000256" key="2">
    <source>
        <dbReference type="ARBA" id="ARBA00010059"/>
    </source>
</evidence>
<keyword evidence="3" id="KW-0804">Transcription</keyword>
<dbReference type="Gene3D" id="2.30.18.10">
    <property type="entry name" value="Transcription factor IIA (TFIIA), beta-barrel domain"/>
    <property type="match status" value="1"/>
</dbReference>
<gene>
    <name evidence="6" type="ORF">HPHI1048_LOCUS21838</name>
</gene>
<dbReference type="EMBL" id="HBEO01032238">
    <property type="protein sequence ID" value="CAD8505011.1"/>
    <property type="molecule type" value="Transcribed_RNA"/>
</dbReference>
<dbReference type="PANTHER" id="PTHR12694:SF8">
    <property type="entry name" value="TRANSCRIPTION INITIATION FACTOR IIA SUBUNIT 1"/>
    <property type="match status" value="1"/>
</dbReference>
<organism evidence="6">
    <name type="scientific">Hanusia phi</name>
    <dbReference type="NCBI Taxonomy" id="3032"/>
    <lineage>
        <taxon>Eukaryota</taxon>
        <taxon>Cryptophyceae</taxon>
        <taxon>Pyrenomonadales</taxon>
        <taxon>Geminigeraceae</taxon>
        <taxon>Hanusia</taxon>
    </lineage>
</organism>
<dbReference type="SUPFAM" id="SSF48371">
    <property type="entry name" value="ARM repeat"/>
    <property type="match status" value="1"/>
</dbReference>
<keyword evidence="4" id="KW-0539">Nucleus</keyword>
<proteinExistence type="inferred from homology"/>
<sequence length="253" mass="28120">VEMAQFPAKMAEIYGRIMNDVLESSHREFEAQGVDTNFLTELHRLWSEKLNAYGTQVRTDLAGSSMMGGYAAACPPLMQHDAHGYPLDMRRETGFPQTDGADVNLQIIPECAEDEVTEEGSARTEGSSAVRDRKMCTIVIEQTDGAGSSPVKRRRVGEDGESDGDDDDEEEDEEANEEEELGSDDDDDDDEDDAANSTHNLILCQYEKVNRTKNKWKAALKFGVMTLAINDSGRVRKQDFVFKKGNADMNFSS</sequence>
<comment type="subcellular location">
    <subcellularLocation>
        <location evidence="1">Nucleus</location>
    </subcellularLocation>
</comment>
<feature type="compositionally biased region" description="Acidic residues" evidence="5">
    <location>
        <begin position="159"/>
        <end position="194"/>
    </location>
</feature>
<dbReference type="PANTHER" id="PTHR12694">
    <property type="entry name" value="TRANSCRIPTION INITIATION FACTOR IIA SUBUNIT 1"/>
    <property type="match status" value="1"/>
</dbReference>
<evidence type="ECO:0000256" key="4">
    <source>
        <dbReference type="ARBA" id="ARBA00023242"/>
    </source>
</evidence>
<evidence type="ECO:0000256" key="1">
    <source>
        <dbReference type="ARBA" id="ARBA00004123"/>
    </source>
</evidence>
<evidence type="ECO:0000256" key="3">
    <source>
        <dbReference type="ARBA" id="ARBA00023163"/>
    </source>
</evidence>
<dbReference type="SMART" id="SM01371">
    <property type="entry name" value="TFIIA"/>
    <property type="match status" value="1"/>
</dbReference>
<dbReference type="SUPFAM" id="SSF47396">
    <property type="entry name" value="Transcription factor IIA (TFIIA), alpha-helical domain"/>
    <property type="match status" value="1"/>
</dbReference>
<dbReference type="AlphaFoldDB" id="A0A7S0HXT2"/>
<feature type="non-terminal residue" evidence="6">
    <location>
        <position position="1"/>
    </location>
</feature>